<dbReference type="RefSeq" id="WP_094263021.1">
    <property type="nucleotide sequence ID" value="NZ_NOWF01000001.1"/>
</dbReference>
<dbReference type="Pfam" id="PF13472">
    <property type="entry name" value="Lipase_GDSL_2"/>
    <property type="match status" value="1"/>
</dbReference>
<evidence type="ECO:0000259" key="3">
    <source>
        <dbReference type="Pfam" id="PF13472"/>
    </source>
</evidence>
<dbReference type="InterPro" id="IPR051532">
    <property type="entry name" value="Ester_Hydrolysis_Enzymes"/>
</dbReference>
<evidence type="ECO:0000256" key="1">
    <source>
        <dbReference type="SAM" id="MobiDB-lite"/>
    </source>
</evidence>
<keyword evidence="2" id="KW-1133">Transmembrane helix</keyword>
<accession>A0A235BCY5</accession>
<protein>
    <recommendedName>
        <fullName evidence="3">SGNH hydrolase-type esterase domain-containing protein</fullName>
    </recommendedName>
</protein>
<dbReference type="InterPro" id="IPR036514">
    <property type="entry name" value="SGNH_hydro_sf"/>
</dbReference>
<feature type="compositionally biased region" description="Polar residues" evidence="1">
    <location>
        <begin position="35"/>
        <end position="45"/>
    </location>
</feature>
<feature type="domain" description="SGNH hydrolase-type esterase" evidence="3">
    <location>
        <begin position="64"/>
        <end position="249"/>
    </location>
</feature>
<dbReference type="PANTHER" id="PTHR30383:SF27">
    <property type="entry name" value="SPORE GERMINATION LIPASE LIPC"/>
    <property type="match status" value="1"/>
</dbReference>
<keyword evidence="5" id="KW-1185">Reference proteome</keyword>
<dbReference type="OrthoDB" id="252349at2"/>
<feature type="region of interest" description="Disordered" evidence="1">
    <location>
        <begin position="34"/>
        <end position="54"/>
    </location>
</feature>
<comment type="caution">
    <text evidence="4">The sequence shown here is derived from an EMBL/GenBank/DDBJ whole genome shotgun (WGS) entry which is preliminary data.</text>
</comment>
<sequence>MKIKGRLIWITFSFLAVASLIILAIGFGLAVTEVTGPSTPSPDSRNPSDTDETRGMEKDLLLGLGDSLTRGTGDTNGQGYFERVHQSLREKNRGISAVNLGIKGQTSEDLTKQIQQDRVQRLLKESRWITVTIGGNDLFRGSGSLEKIDLEKAENTRQAYEKNLQSILSDIREQNPDAPVFLFGLYNPFGHLEDSEKTSALVTEWNQTIRAVSQEYTKVVVVPIDDIFQLNPEKYLYSDHFHPNEKGYAFMSQRLMQAMQVDGEGSVNGG</sequence>
<reference evidence="4 5" key="1">
    <citation type="submission" date="2017-07" db="EMBL/GenBank/DDBJ databases">
        <title>The genome sequence of Paludifilum halophilum highlights mechanisms for microbial adaptation to high salt environemnts.</title>
        <authorList>
            <person name="Belbahri L."/>
        </authorList>
    </citation>
    <scope>NUCLEOTIDE SEQUENCE [LARGE SCALE GENOMIC DNA]</scope>
    <source>
        <strain evidence="4 5">DSM 102817</strain>
    </source>
</reference>
<proteinExistence type="predicted"/>
<dbReference type="SUPFAM" id="SSF52266">
    <property type="entry name" value="SGNH hydrolase"/>
    <property type="match status" value="1"/>
</dbReference>
<dbReference type="PANTHER" id="PTHR30383">
    <property type="entry name" value="THIOESTERASE 1/PROTEASE 1/LYSOPHOSPHOLIPASE L1"/>
    <property type="match status" value="1"/>
</dbReference>
<evidence type="ECO:0000313" key="5">
    <source>
        <dbReference type="Proteomes" id="UP000215459"/>
    </source>
</evidence>
<organism evidence="4 5">
    <name type="scientific">Paludifilum halophilum</name>
    <dbReference type="NCBI Taxonomy" id="1642702"/>
    <lineage>
        <taxon>Bacteria</taxon>
        <taxon>Bacillati</taxon>
        <taxon>Bacillota</taxon>
        <taxon>Bacilli</taxon>
        <taxon>Bacillales</taxon>
        <taxon>Thermoactinomycetaceae</taxon>
        <taxon>Paludifilum</taxon>
    </lineage>
</organism>
<evidence type="ECO:0000256" key="2">
    <source>
        <dbReference type="SAM" id="Phobius"/>
    </source>
</evidence>
<dbReference type="GO" id="GO:0004622">
    <property type="term" value="F:phosphatidylcholine lysophospholipase activity"/>
    <property type="evidence" value="ECO:0007669"/>
    <property type="project" value="TreeGrafter"/>
</dbReference>
<dbReference type="Proteomes" id="UP000215459">
    <property type="component" value="Unassembled WGS sequence"/>
</dbReference>
<gene>
    <name evidence="4" type="ORF">CHM34_02795</name>
</gene>
<keyword evidence="2" id="KW-0472">Membrane</keyword>
<dbReference type="AlphaFoldDB" id="A0A235BCY5"/>
<evidence type="ECO:0000313" key="4">
    <source>
        <dbReference type="EMBL" id="OYD09919.1"/>
    </source>
</evidence>
<name>A0A235BCY5_9BACL</name>
<dbReference type="EMBL" id="NOWF01000001">
    <property type="protein sequence ID" value="OYD09919.1"/>
    <property type="molecule type" value="Genomic_DNA"/>
</dbReference>
<feature type="transmembrane region" description="Helical" evidence="2">
    <location>
        <begin position="7"/>
        <end position="31"/>
    </location>
</feature>
<keyword evidence="2" id="KW-0812">Transmembrane</keyword>
<dbReference type="Gene3D" id="3.40.50.1110">
    <property type="entry name" value="SGNH hydrolase"/>
    <property type="match status" value="1"/>
</dbReference>
<dbReference type="InterPro" id="IPR013830">
    <property type="entry name" value="SGNH_hydro"/>
</dbReference>